<keyword evidence="3" id="KW-1185">Reference proteome</keyword>
<feature type="compositionally biased region" description="Polar residues" evidence="1">
    <location>
        <begin position="11"/>
        <end position="29"/>
    </location>
</feature>
<organism evidence="2 3">
    <name type="scientific">Amycolatopsis samaneae</name>
    <dbReference type="NCBI Taxonomy" id="664691"/>
    <lineage>
        <taxon>Bacteria</taxon>
        <taxon>Bacillati</taxon>
        <taxon>Actinomycetota</taxon>
        <taxon>Actinomycetes</taxon>
        <taxon>Pseudonocardiales</taxon>
        <taxon>Pseudonocardiaceae</taxon>
        <taxon>Amycolatopsis</taxon>
    </lineage>
</organism>
<reference evidence="3" key="1">
    <citation type="journal article" date="2019" name="Int. J. Syst. Evol. Microbiol.">
        <title>The Global Catalogue of Microorganisms (GCM) 10K type strain sequencing project: providing services to taxonomists for standard genome sequencing and annotation.</title>
        <authorList>
            <consortium name="The Broad Institute Genomics Platform"/>
            <consortium name="The Broad Institute Genome Sequencing Center for Infectious Disease"/>
            <person name="Wu L."/>
            <person name="Ma J."/>
        </authorList>
    </citation>
    <scope>NUCLEOTIDE SEQUENCE [LARGE SCALE GENOMIC DNA]</scope>
    <source>
        <strain evidence="3">CGMCC 4.7643</strain>
    </source>
</reference>
<evidence type="ECO:0000313" key="2">
    <source>
        <dbReference type="EMBL" id="MFD2461320.1"/>
    </source>
</evidence>
<evidence type="ECO:0000256" key="1">
    <source>
        <dbReference type="SAM" id="MobiDB-lite"/>
    </source>
</evidence>
<comment type="caution">
    <text evidence="2">The sequence shown here is derived from an EMBL/GenBank/DDBJ whole genome shotgun (WGS) entry which is preliminary data.</text>
</comment>
<proteinExistence type="predicted"/>
<dbReference type="InterPro" id="IPR015797">
    <property type="entry name" value="NUDIX_hydrolase-like_dom_sf"/>
</dbReference>
<evidence type="ECO:0000313" key="3">
    <source>
        <dbReference type="Proteomes" id="UP001597419"/>
    </source>
</evidence>
<dbReference type="Proteomes" id="UP001597419">
    <property type="component" value="Unassembled WGS sequence"/>
</dbReference>
<feature type="region of interest" description="Disordered" evidence="1">
    <location>
        <begin position="1"/>
        <end position="36"/>
    </location>
</feature>
<accession>A0ABW5GKD3</accession>
<sequence length="174" mass="18865">MTDHELEEAASTASGRTGRNSLSQKGSTMDTKDSCPGPRVATYALIGRGEELLVHDNGDGSCSLPGTAVRDGELVEAALRRAVTDQLATGPADVDFCTVVEHALAPEVHGSPTELAFLFDVTFADQCAEKPTWPGRFRWEDNESVSSRLRPLAVRTLHLRGLLSSRNPWHAWLP</sequence>
<name>A0ABW5GKD3_9PSEU</name>
<protein>
    <submittedName>
        <fullName evidence="2">NUDIX domain-containing protein</fullName>
    </submittedName>
</protein>
<gene>
    <name evidence="2" type="ORF">ACFSYJ_22135</name>
</gene>
<dbReference type="EMBL" id="JBHUKU010000012">
    <property type="protein sequence ID" value="MFD2461320.1"/>
    <property type="molecule type" value="Genomic_DNA"/>
</dbReference>
<dbReference type="RefSeq" id="WP_345408793.1">
    <property type="nucleotide sequence ID" value="NZ_BAABHG010000031.1"/>
</dbReference>
<dbReference type="SUPFAM" id="SSF55811">
    <property type="entry name" value="Nudix"/>
    <property type="match status" value="1"/>
</dbReference>